<feature type="transmembrane region" description="Helical" evidence="1">
    <location>
        <begin position="42"/>
        <end position="61"/>
    </location>
</feature>
<accession>A0ABT9NY35</accession>
<dbReference type="RefSeq" id="WP_307239020.1">
    <property type="nucleotide sequence ID" value="NZ_JAUSQZ010000001.1"/>
</dbReference>
<proteinExistence type="predicted"/>
<dbReference type="EMBL" id="JAUSQZ010000001">
    <property type="protein sequence ID" value="MDP9825339.1"/>
    <property type="molecule type" value="Genomic_DNA"/>
</dbReference>
<name>A0ABT9NY35_9ACTN</name>
<gene>
    <name evidence="2" type="ORF">J2S57_001088</name>
</gene>
<dbReference type="Proteomes" id="UP001235712">
    <property type="component" value="Unassembled WGS sequence"/>
</dbReference>
<keyword evidence="1" id="KW-0812">Transmembrane</keyword>
<keyword evidence="1" id="KW-0472">Membrane</keyword>
<reference evidence="2 3" key="1">
    <citation type="submission" date="2023-07" db="EMBL/GenBank/DDBJ databases">
        <title>Sequencing the genomes of 1000 actinobacteria strains.</title>
        <authorList>
            <person name="Klenk H.-P."/>
        </authorList>
    </citation>
    <scope>NUCLEOTIDE SEQUENCE [LARGE SCALE GENOMIC DNA]</scope>
    <source>
        <strain evidence="2 3">DSM 44388</strain>
    </source>
</reference>
<evidence type="ECO:0000256" key="1">
    <source>
        <dbReference type="SAM" id="Phobius"/>
    </source>
</evidence>
<comment type="caution">
    <text evidence="2">The sequence shown here is derived from an EMBL/GenBank/DDBJ whole genome shotgun (WGS) entry which is preliminary data.</text>
</comment>
<sequence>MGRFITETTRWLLTGTIGFLVALATLAAMAGLLSLFALTSPVGWVFFLPALAMAWGVGIFVTRRLDAAWVTLKEQPAHR</sequence>
<organism evidence="2 3">
    <name type="scientific">Kineosporia succinea</name>
    <dbReference type="NCBI Taxonomy" id="84632"/>
    <lineage>
        <taxon>Bacteria</taxon>
        <taxon>Bacillati</taxon>
        <taxon>Actinomycetota</taxon>
        <taxon>Actinomycetes</taxon>
        <taxon>Kineosporiales</taxon>
        <taxon>Kineosporiaceae</taxon>
        <taxon>Kineosporia</taxon>
    </lineage>
</organism>
<protein>
    <submittedName>
        <fullName evidence="2">Uncharacterized protein</fullName>
    </submittedName>
</protein>
<evidence type="ECO:0000313" key="2">
    <source>
        <dbReference type="EMBL" id="MDP9825339.1"/>
    </source>
</evidence>
<evidence type="ECO:0000313" key="3">
    <source>
        <dbReference type="Proteomes" id="UP001235712"/>
    </source>
</evidence>
<keyword evidence="3" id="KW-1185">Reference proteome</keyword>
<keyword evidence="1" id="KW-1133">Transmembrane helix</keyword>
<feature type="transmembrane region" description="Helical" evidence="1">
    <location>
        <begin position="12"/>
        <end position="36"/>
    </location>
</feature>